<proteinExistence type="predicted"/>
<feature type="transmembrane region" description="Helical" evidence="1">
    <location>
        <begin position="42"/>
        <end position="62"/>
    </location>
</feature>
<evidence type="ECO:0000313" key="2">
    <source>
        <dbReference type="EMBL" id="KAI7757345.1"/>
    </source>
</evidence>
<keyword evidence="3" id="KW-1185">Reference proteome</keyword>
<dbReference type="AlphaFoldDB" id="A0AAD5GVW7"/>
<sequence>MNSNHLLLEEPISSALILQPSIFSYFPSMSKIVDTLVPKSKYVEVILLCIMAGICIECWIVYQFLGSSTELKVVCLRHAAENLAGLGDDDSAKFTVLAMAVNCGGILL</sequence>
<evidence type="ECO:0000313" key="3">
    <source>
        <dbReference type="Proteomes" id="UP001206925"/>
    </source>
</evidence>
<keyword evidence="1" id="KW-1133">Transmembrane helix</keyword>
<accession>A0AAD5GVW7</accession>
<protein>
    <submittedName>
        <fullName evidence="2">Uncharacterized protein</fullName>
    </submittedName>
</protein>
<reference evidence="2" key="1">
    <citation type="submission" date="2022-06" db="EMBL/GenBank/DDBJ databases">
        <title>Uncovering the hologenomic basis of an extraordinary plant invasion.</title>
        <authorList>
            <person name="Bieker V.C."/>
            <person name="Martin M.D."/>
            <person name="Gilbert T."/>
            <person name="Hodgins K."/>
            <person name="Battlay P."/>
            <person name="Petersen B."/>
            <person name="Wilson J."/>
        </authorList>
    </citation>
    <scope>NUCLEOTIDE SEQUENCE</scope>
    <source>
        <strain evidence="2">AA19_3_7</strain>
        <tissue evidence="2">Leaf</tissue>
    </source>
</reference>
<comment type="caution">
    <text evidence="2">The sequence shown here is derived from an EMBL/GenBank/DDBJ whole genome shotgun (WGS) entry which is preliminary data.</text>
</comment>
<evidence type="ECO:0000256" key="1">
    <source>
        <dbReference type="SAM" id="Phobius"/>
    </source>
</evidence>
<keyword evidence="1" id="KW-0472">Membrane</keyword>
<keyword evidence="1" id="KW-0812">Transmembrane</keyword>
<organism evidence="2 3">
    <name type="scientific">Ambrosia artemisiifolia</name>
    <name type="common">Common ragweed</name>
    <dbReference type="NCBI Taxonomy" id="4212"/>
    <lineage>
        <taxon>Eukaryota</taxon>
        <taxon>Viridiplantae</taxon>
        <taxon>Streptophyta</taxon>
        <taxon>Embryophyta</taxon>
        <taxon>Tracheophyta</taxon>
        <taxon>Spermatophyta</taxon>
        <taxon>Magnoliopsida</taxon>
        <taxon>eudicotyledons</taxon>
        <taxon>Gunneridae</taxon>
        <taxon>Pentapetalae</taxon>
        <taxon>asterids</taxon>
        <taxon>campanulids</taxon>
        <taxon>Asterales</taxon>
        <taxon>Asteraceae</taxon>
        <taxon>Asteroideae</taxon>
        <taxon>Heliantheae alliance</taxon>
        <taxon>Heliantheae</taxon>
        <taxon>Ambrosia</taxon>
    </lineage>
</organism>
<dbReference type="Proteomes" id="UP001206925">
    <property type="component" value="Unassembled WGS sequence"/>
</dbReference>
<dbReference type="EMBL" id="JAMZMK010000136">
    <property type="protein sequence ID" value="KAI7757345.1"/>
    <property type="molecule type" value="Genomic_DNA"/>
</dbReference>
<name>A0AAD5GVW7_AMBAR</name>
<gene>
    <name evidence="2" type="ORF">M8C21_017129</name>
</gene>